<dbReference type="InterPro" id="IPR052936">
    <property type="entry name" value="Jasmonate_Hydroxylase-like"/>
</dbReference>
<dbReference type="AlphaFoldDB" id="A0A918PP60"/>
<reference evidence="3" key="2">
    <citation type="submission" date="2020-09" db="EMBL/GenBank/DDBJ databases">
        <authorList>
            <person name="Sun Q."/>
            <person name="Ohkuma M."/>
        </authorList>
    </citation>
    <scope>NUCLEOTIDE SEQUENCE</scope>
    <source>
        <strain evidence="3">JCM 4988</strain>
    </source>
</reference>
<sequence length="153" mass="17336">MDPGRIPYRNDRGLPAPPDRRVKDMSNDLVRPVPAHEPPYYTVVFTSVLSDSQDGYPETARRMGKLVEEIPGFLGYESACAPGGLGITVAYFRDEESIAVWQRHPEHRAAQRYGRENWYREYTLHIGKVERSHSFSRESRPVPHGNAARGAEG</sequence>
<dbReference type="InterPro" id="IPR011008">
    <property type="entry name" value="Dimeric_a/b-barrel"/>
</dbReference>
<comment type="caution">
    <text evidence="3">The sequence shown here is derived from an EMBL/GenBank/DDBJ whole genome shotgun (WGS) entry which is preliminary data.</text>
</comment>
<dbReference type="PANTHER" id="PTHR37811">
    <property type="entry name" value="BLL5343 PROTEIN"/>
    <property type="match status" value="1"/>
</dbReference>
<feature type="domain" description="ABM" evidence="2">
    <location>
        <begin position="40"/>
        <end position="112"/>
    </location>
</feature>
<feature type="region of interest" description="Disordered" evidence="1">
    <location>
        <begin position="133"/>
        <end position="153"/>
    </location>
</feature>
<dbReference type="PANTHER" id="PTHR37811:SF2">
    <property type="entry name" value="ABM DOMAIN-CONTAINING PROTEIN"/>
    <property type="match status" value="1"/>
</dbReference>
<proteinExistence type="predicted"/>
<dbReference type="SUPFAM" id="SSF54909">
    <property type="entry name" value="Dimeric alpha+beta barrel"/>
    <property type="match status" value="1"/>
</dbReference>
<organism evidence="3 4">
    <name type="scientific">Streptomyces inusitatus</name>
    <dbReference type="NCBI Taxonomy" id="68221"/>
    <lineage>
        <taxon>Bacteria</taxon>
        <taxon>Bacillati</taxon>
        <taxon>Actinomycetota</taxon>
        <taxon>Actinomycetes</taxon>
        <taxon>Kitasatosporales</taxon>
        <taxon>Streptomycetaceae</taxon>
        <taxon>Streptomyces</taxon>
    </lineage>
</organism>
<accession>A0A918PP60</accession>
<dbReference type="Gene3D" id="3.30.70.100">
    <property type="match status" value="1"/>
</dbReference>
<protein>
    <recommendedName>
        <fullName evidence="2">ABM domain-containing protein</fullName>
    </recommendedName>
</protein>
<dbReference type="EMBL" id="BMWG01000001">
    <property type="protein sequence ID" value="GGZ17215.1"/>
    <property type="molecule type" value="Genomic_DNA"/>
</dbReference>
<reference evidence="3" key="1">
    <citation type="journal article" date="2014" name="Int. J. Syst. Evol. Microbiol.">
        <title>Complete genome sequence of Corynebacterium casei LMG S-19264T (=DSM 44701T), isolated from a smear-ripened cheese.</title>
        <authorList>
            <consortium name="US DOE Joint Genome Institute (JGI-PGF)"/>
            <person name="Walter F."/>
            <person name="Albersmeier A."/>
            <person name="Kalinowski J."/>
            <person name="Ruckert C."/>
        </authorList>
    </citation>
    <scope>NUCLEOTIDE SEQUENCE</scope>
    <source>
        <strain evidence="3">JCM 4988</strain>
    </source>
</reference>
<name>A0A918PP60_9ACTN</name>
<evidence type="ECO:0000313" key="4">
    <source>
        <dbReference type="Proteomes" id="UP000630936"/>
    </source>
</evidence>
<feature type="region of interest" description="Disordered" evidence="1">
    <location>
        <begin position="1"/>
        <end position="24"/>
    </location>
</feature>
<dbReference type="InterPro" id="IPR007138">
    <property type="entry name" value="ABM_dom"/>
</dbReference>
<gene>
    <name evidence="3" type="ORF">GCM10010387_07330</name>
</gene>
<dbReference type="Pfam" id="PF03992">
    <property type="entry name" value="ABM"/>
    <property type="match status" value="1"/>
</dbReference>
<feature type="compositionally biased region" description="Basic and acidic residues" evidence="1">
    <location>
        <begin position="8"/>
        <end position="24"/>
    </location>
</feature>
<dbReference type="Proteomes" id="UP000630936">
    <property type="component" value="Unassembled WGS sequence"/>
</dbReference>
<keyword evidence="4" id="KW-1185">Reference proteome</keyword>
<evidence type="ECO:0000313" key="3">
    <source>
        <dbReference type="EMBL" id="GGZ17215.1"/>
    </source>
</evidence>
<evidence type="ECO:0000256" key="1">
    <source>
        <dbReference type="SAM" id="MobiDB-lite"/>
    </source>
</evidence>
<evidence type="ECO:0000259" key="2">
    <source>
        <dbReference type="Pfam" id="PF03992"/>
    </source>
</evidence>